<feature type="domain" description="Rhodanese" evidence="1">
    <location>
        <begin position="85"/>
        <end position="122"/>
    </location>
</feature>
<organism evidence="2">
    <name type="scientific">Cacopsylla melanoneura</name>
    <dbReference type="NCBI Taxonomy" id="428564"/>
    <lineage>
        <taxon>Eukaryota</taxon>
        <taxon>Metazoa</taxon>
        <taxon>Ecdysozoa</taxon>
        <taxon>Arthropoda</taxon>
        <taxon>Hexapoda</taxon>
        <taxon>Insecta</taxon>
        <taxon>Pterygota</taxon>
        <taxon>Neoptera</taxon>
        <taxon>Paraneoptera</taxon>
        <taxon>Hemiptera</taxon>
        <taxon>Sternorrhyncha</taxon>
        <taxon>Psylloidea</taxon>
        <taxon>Psyllidae</taxon>
        <taxon>Psyllinae</taxon>
        <taxon>Cacopsylla</taxon>
    </lineage>
</organism>
<sequence>MQNKECIRISNGLRKVGIQPSESGDAYNDRTIGKYLINNKSKVEKGMKSGIYSIKCNDCDSTYYVSMTQRALQTRISEHSKGPNSHVYTHMVEQGHSFTMDNVSLLHGGYKKWKLSCLEMLYIKEAVEKNTVLLNQQLTPTYYSSLLQ</sequence>
<dbReference type="PROSITE" id="PS50206">
    <property type="entry name" value="RHODANESE_3"/>
    <property type="match status" value="1"/>
</dbReference>
<proteinExistence type="predicted"/>
<reference evidence="2" key="1">
    <citation type="submission" date="2021-05" db="EMBL/GenBank/DDBJ databases">
        <authorList>
            <person name="Alioto T."/>
            <person name="Alioto T."/>
            <person name="Gomez Garrido J."/>
        </authorList>
    </citation>
    <scope>NUCLEOTIDE SEQUENCE</scope>
</reference>
<name>A0A8D8Z7I5_9HEMI</name>
<accession>A0A8D8Z7I5</accession>
<evidence type="ECO:0000313" key="2">
    <source>
        <dbReference type="EMBL" id="CAG6742488.1"/>
    </source>
</evidence>
<protein>
    <recommendedName>
        <fullName evidence="1">Rhodanese domain-containing protein</fullName>
    </recommendedName>
</protein>
<evidence type="ECO:0000259" key="1">
    <source>
        <dbReference type="PROSITE" id="PS50206"/>
    </source>
</evidence>
<dbReference type="InterPro" id="IPR001763">
    <property type="entry name" value="Rhodanese-like_dom"/>
</dbReference>
<dbReference type="EMBL" id="HBUF01436009">
    <property type="protein sequence ID" value="CAG6742488.1"/>
    <property type="molecule type" value="Transcribed_RNA"/>
</dbReference>
<dbReference type="AlphaFoldDB" id="A0A8D8Z7I5"/>